<feature type="chain" id="PRO_5040401004" description="CUB domain-containing protein" evidence="4">
    <location>
        <begin position="19"/>
        <end position="934"/>
    </location>
</feature>
<feature type="region of interest" description="Disordered" evidence="2">
    <location>
        <begin position="22"/>
        <end position="143"/>
    </location>
</feature>
<dbReference type="SUPFAM" id="SSF49854">
    <property type="entry name" value="Spermadhesin, CUB domain"/>
    <property type="match status" value="1"/>
</dbReference>
<feature type="compositionally biased region" description="Basic and acidic residues" evidence="2">
    <location>
        <begin position="180"/>
        <end position="193"/>
    </location>
</feature>
<evidence type="ECO:0000313" key="5">
    <source>
        <dbReference type="EMBL" id="CAH1641692.1"/>
    </source>
</evidence>
<feature type="compositionally biased region" description="Basic and acidic residues" evidence="2">
    <location>
        <begin position="47"/>
        <end position="59"/>
    </location>
</feature>
<reference evidence="5" key="1">
    <citation type="submission" date="2022-02" db="EMBL/GenBank/DDBJ databases">
        <authorList>
            <person name="King R."/>
        </authorList>
    </citation>
    <scope>NUCLEOTIDE SEQUENCE</scope>
</reference>
<keyword evidence="3" id="KW-0472">Membrane</keyword>
<evidence type="ECO:0008006" key="7">
    <source>
        <dbReference type="Google" id="ProtNLM"/>
    </source>
</evidence>
<evidence type="ECO:0000256" key="1">
    <source>
        <dbReference type="ARBA" id="ARBA00023157"/>
    </source>
</evidence>
<keyword evidence="3" id="KW-0812">Transmembrane</keyword>
<dbReference type="CDD" id="cd00041">
    <property type="entry name" value="CUB"/>
    <property type="match status" value="1"/>
</dbReference>
<feature type="compositionally biased region" description="Basic and acidic residues" evidence="2">
    <location>
        <begin position="117"/>
        <end position="126"/>
    </location>
</feature>
<keyword evidence="4" id="KW-0732">Signal</keyword>
<evidence type="ECO:0000256" key="3">
    <source>
        <dbReference type="SAM" id="Phobius"/>
    </source>
</evidence>
<feature type="compositionally biased region" description="Basic and acidic residues" evidence="2">
    <location>
        <begin position="396"/>
        <end position="406"/>
    </location>
</feature>
<organism evidence="5 6">
    <name type="scientific">Spodoptera littoralis</name>
    <name type="common">Egyptian cotton leafworm</name>
    <dbReference type="NCBI Taxonomy" id="7109"/>
    <lineage>
        <taxon>Eukaryota</taxon>
        <taxon>Metazoa</taxon>
        <taxon>Ecdysozoa</taxon>
        <taxon>Arthropoda</taxon>
        <taxon>Hexapoda</taxon>
        <taxon>Insecta</taxon>
        <taxon>Pterygota</taxon>
        <taxon>Neoptera</taxon>
        <taxon>Endopterygota</taxon>
        <taxon>Lepidoptera</taxon>
        <taxon>Glossata</taxon>
        <taxon>Ditrysia</taxon>
        <taxon>Noctuoidea</taxon>
        <taxon>Noctuidae</taxon>
        <taxon>Amphipyrinae</taxon>
        <taxon>Spodoptera</taxon>
    </lineage>
</organism>
<keyword evidence="3" id="KW-1133">Transmembrane helix</keyword>
<sequence>MKVILCVVLLMVGAAVKAQEGDANPDYFQNDYDNLYDSYVDTSDESTDVKPADASKSAEADDVLQDPDTQPLPEPADNDNDAGADSNAIPDYQIEDNRSKEQVEENQDLPAEEEKLEDQSLEEHKVLPLGAPEPDNEEYPDFEADNPLWRDAVADDVDPLPVPAAENDDEIFKDTEAILNNEKDSLDEEKVPEETPASEKNIDNIIEETNKLLSEMNDEFDASDFDASQEQDLEKSEEDIINEKTDNSEEDTPAKVYADLNADLDKLIETFNKLSDDNSNEDEENKDLDKVVPNSEAVDQEPQDSKQVDEPLDAFAADENIVADEQKDEQKDDELFNDGLGADENIVADEQKDEQKHDELFNDELGADDNIVSTEHKDDNDYVEIEDSNLSQIFAENEKTENKSESQEVDGNVEPEEKAATSASPQENEEDKKIIDYVDNYDELTDTEPNADDDLDSIIKQIFNEDVKEQQPYGDDGLVDEKQTKNADAVEFETTQANIEDTTEQKTKMVDDLSSAELEQLTAQFVATHQEELDPNSESFAKHVAPVHITLSVDTPTVIESPNHPNAYEPNNIIDWILEGPGHGIELNITTLDLNSVTGDFLLIKPGGLDASGSDGLVFAHRLRSERKYRFTGVDRVFIRFQANDARWQLHRGFSLSVKMIWSLPELEEDLPDAEAVIQPPRETLTLNLAGLTLAQFKAIKDDFQLMLADMAKAYINDNNIEQGLNTTYEVTQITRTAICNIQWPDYENCVEVIFGVPLQYDGEDEESEPRLSTKELDDMWTTYIIKDDFADRLRSFGITEYAIPDDQTVLMVWLVIAAGVIISMAMLAFALWRFSCFEDYTRMKVYGDTDSIQNEKRNLDLYPTPHQTLPPLYSENDYKWADDKYDDSTRVDMGGFANKSYIRDELYDFDSDEDVITPRDRKGVISPRDYYDA</sequence>
<dbReference type="AlphaFoldDB" id="A0A9P0I7L1"/>
<name>A0A9P0I7L1_SPOLI</name>
<feature type="transmembrane region" description="Helical" evidence="3">
    <location>
        <begin position="811"/>
        <end position="835"/>
    </location>
</feature>
<keyword evidence="1" id="KW-1015">Disulfide bond</keyword>
<accession>A0A9P0I7L1</accession>
<feature type="signal peptide" evidence="4">
    <location>
        <begin position="1"/>
        <end position="18"/>
    </location>
</feature>
<dbReference type="InterPro" id="IPR035914">
    <property type="entry name" value="Sperma_CUB_dom_sf"/>
</dbReference>
<feature type="compositionally biased region" description="Basic and acidic residues" evidence="2">
    <location>
        <begin position="324"/>
        <end position="334"/>
    </location>
</feature>
<feature type="compositionally biased region" description="Basic and acidic residues" evidence="2">
    <location>
        <begin position="349"/>
        <end position="360"/>
    </location>
</feature>
<dbReference type="EMBL" id="LR824555">
    <property type="protein sequence ID" value="CAH1641692.1"/>
    <property type="molecule type" value="Genomic_DNA"/>
</dbReference>
<feature type="compositionally biased region" description="Acidic residues" evidence="2">
    <location>
        <begin position="104"/>
        <end position="116"/>
    </location>
</feature>
<protein>
    <recommendedName>
        <fullName evidence="7">CUB domain-containing protein</fullName>
    </recommendedName>
</protein>
<gene>
    <name evidence="5" type="ORF">SPLIT_LOCUS7048</name>
</gene>
<dbReference type="Proteomes" id="UP001153321">
    <property type="component" value="Chromosome 24"/>
</dbReference>
<feature type="region of interest" description="Disordered" evidence="2">
    <location>
        <begin position="272"/>
        <end position="433"/>
    </location>
</feature>
<dbReference type="InterPro" id="IPR000859">
    <property type="entry name" value="CUB_dom"/>
</dbReference>
<feature type="compositionally biased region" description="Acidic residues" evidence="2">
    <location>
        <begin position="134"/>
        <end position="143"/>
    </location>
</feature>
<keyword evidence="6" id="KW-1185">Reference proteome</keyword>
<evidence type="ECO:0000256" key="4">
    <source>
        <dbReference type="SAM" id="SignalP"/>
    </source>
</evidence>
<dbReference type="Gene3D" id="2.60.120.290">
    <property type="entry name" value="Spermadhesin, CUB domain"/>
    <property type="match status" value="1"/>
</dbReference>
<feature type="compositionally biased region" description="Acidic residues" evidence="2">
    <location>
        <begin position="216"/>
        <end position="240"/>
    </location>
</feature>
<feature type="region of interest" description="Disordered" evidence="2">
    <location>
        <begin position="180"/>
        <end position="256"/>
    </location>
</feature>
<evidence type="ECO:0000256" key="2">
    <source>
        <dbReference type="SAM" id="MobiDB-lite"/>
    </source>
</evidence>
<proteinExistence type="predicted"/>
<evidence type="ECO:0000313" key="6">
    <source>
        <dbReference type="Proteomes" id="UP001153321"/>
    </source>
</evidence>